<evidence type="ECO:0000256" key="1">
    <source>
        <dbReference type="ARBA" id="ARBA00004496"/>
    </source>
</evidence>
<gene>
    <name evidence="8" type="primary">hmrR_4</name>
    <name evidence="8" type="ORF">SDC9_203479</name>
</gene>
<evidence type="ECO:0000259" key="7">
    <source>
        <dbReference type="PROSITE" id="PS50937"/>
    </source>
</evidence>
<sequence length="141" mass="15533">MNIGSAAKASGVSAKMIRHYEGIGLLLQAGRSDAGYRQYGEKDLRTLQFIRRSRDLGFSLGEIQGLLGLWQDRARPSREVKALAKRHLEFLDRKLEELQSMKNALSHLVSCCHGDERPDCPILENLSGENGSTGLGGHSGR</sequence>
<dbReference type="InterPro" id="IPR009061">
    <property type="entry name" value="DNA-bd_dom_put_sf"/>
</dbReference>
<keyword evidence="2" id="KW-0963">Cytoplasm</keyword>
<name>A0A645IWI4_9ZZZZ</name>
<accession>A0A645IWI4</accession>
<dbReference type="InterPro" id="IPR011789">
    <property type="entry name" value="CueR"/>
</dbReference>
<dbReference type="GO" id="GO:0045893">
    <property type="term" value="P:positive regulation of DNA-templated transcription"/>
    <property type="evidence" value="ECO:0007669"/>
    <property type="project" value="InterPro"/>
</dbReference>
<protein>
    <submittedName>
        <fullName evidence="8">HTH-type transcriptional regulator HmrR</fullName>
    </submittedName>
</protein>
<organism evidence="8">
    <name type="scientific">bioreactor metagenome</name>
    <dbReference type="NCBI Taxonomy" id="1076179"/>
    <lineage>
        <taxon>unclassified sequences</taxon>
        <taxon>metagenomes</taxon>
        <taxon>ecological metagenomes</taxon>
    </lineage>
</organism>
<dbReference type="GO" id="GO:0003677">
    <property type="term" value="F:DNA binding"/>
    <property type="evidence" value="ECO:0007669"/>
    <property type="project" value="UniProtKB-KW"/>
</dbReference>
<feature type="coiled-coil region" evidence="6">
    <location>
        <begin position="81"/>
        <end position="108"/>
    </location>
</feature>
<evidence type="ECO:0000256" key="6">
    <source>
        <dbReference type="SAM" id="Coils"/>
    </source>
</evidence>
<keyword evidence="6" id="KW-0175">Coiled coil</keyword>
<dbReference type="SMART" id="SM00422">
    <property type="entry name" value="HTH_MERR"/>
    <property type="match status" value="1"/>
</dbReference>
<dbReference type="Pfam" id="PF09278">
    <property type="entry name" value="MerR-DNA-bind"/>
    <property type="match status" value="1"/>
</dbReference>
<dbReference type="AlphaFoldDB" id="A0A645IWI4"/>
<dbReference type="Pfam" id="PF00376">
    <property type="entry name" value="MerR"/>
    <property type="match status" value="1"/>
</dbReference>
<dbReference type="PRINTS" id="PR00040">
    <property type="entry name" value="HTHMERR"/>
</dbReference>
<keyword evidence="5" id="KW-0804">Transcription</keyword>
<dbReference type="PANTHER" id="PTHR30204:SF94">
    <property type="entry name" value="HEAVY METAL-DEPENDENT TRANSCRIPTIONAL REGULATOR HI_0293-RELATED"/>
    <property type="match status" value="1"/>
</dbReference>
<reference evidence="8" key="1">
    <citation type="submission" date="2019-08" db="EMBL/GenBank/DDBJ databases">
        <authorList>
            <person name="Kucharzyk K."/>
            <person name="Murdoch R.W."/>
            <person name="Higgins S."/>
            <person name="Loffler F."/>
        </authorList>
    </citation>
    <scope>NUCLEOTIDE SEQUENCE</scope>
</reference>
<dbReference type="InterPro" id="IPR047057">
    <property type="entry name" value="MerR_fam"/>
</dbReference>
<dbReference type="PROSITE" id="PS50937">
    <property type="entry name" value="HTH_MERR_2"/>
    <property type="match status" value="1"/>
</dbReference>
<evidence type="ECO:0000256" key="2">
    <source>
        <dbReference type="ARBA" id="ARBA00022490"/>
    </source>
</evidence>
<dbReference type="NCBIfam" id="TIGR02044">
    <property type="entry name" value="CueR"/>
    <property type="match status" value="1"/>
</dbReference>
<dbReference type="GO" id="GO:0005737">
    <property type="term" value="C:cytoplasm"/>
    <property type="evidence" value="ECO:0007669"/>
    <property type="project" value="UniProtKB-SubCell"/>
</dbReference>
<comment type="caution">
    <text evidence="8">The sequence shown here is derived from an EMBL/GenBank/DDBJ whole genome shotgun (WGS) entry which is preliminary data.</text>
</comment>
<evidence type="ECO:0000313" key="8">
    <source>
        <dbReference type="EMBL" id="MPN55795.1"/>
    </source>
</evidence>
<keyword evidence="3" id="KW-0805">Transcription regulation</keyword>
<dbReference type="CDD" id="cd01108">
    <property type="entry name" value="HTH_CueR"/>
    <property type="match status" value="1"/>
</dbReference>
<proteinExistence type="predicted"/>
<dbReference type="GO" id="GO:0005507">
    <property type="term" value="F:copper ion binding"/>
    <property type="evidence" value="ECO:0007669"/>
    <property type="project" value="InterPro"/>
</dbReference>
<evidence type="ECO:0000256" key="5">
    <source>
        <dbReference type="ARBA" id="ARBA00023163"/>
    </source>
</evidence>
<dbReference type="InterPro" id="IPR000551">
    <property type="entry name" value="MerR-type_HTH_dom"/>
</dbReference>
<dbReference type="EMBL" id="VSSQ01125419">
    <property type="protein sequence ID" value="MPN55795.1"/>
    <property type="molecule type" value="Genomic_DNA"/>
</dbReference>
<evidence type="ECO:0000256" key="3">
    <source>
        <dbReference type="ARBA" id="ARBA00023015"/>
    </source>
</evidence>
<dbReference type="GO" id="GO:0003700">
    <property type="term" value="F:DNA-binding transcription factor activity"/>
    <property type="evidence" value="ECO:0007669"/>
    <property type="project" value="InterPro"/>
</dbReference>
<dbReference type="InterPro" id="IPR015358">
    <property type="entry name" value="Tscrpt_reg_MerR_DNA-bd"/>
</dbReference>
<dbReference type="Gene3D" id="1.10.1660.10">
    <property type="match status" value="1"/>
</dbReference>
<dbReference type="PANTHER" id="PTHR30204">
    <property type="entry name" value="REDOX-CYCLING DRUG-SENSING TRANSCRIPTIONAL ACTIVATOR SOXR"/>
    <property type="match status" value="1"/>
</dbReference>
<dbReference type="PROSITE" id="PS00552">
    <property type="entry name" value="HTH_MERR_1"/>
    <property type="match status" value="1"/>
</dbReference>
<keyword evidence="4" id="KW-0238">DNA-binding</keyword>
<comment type="subcellular location">
    <subcellularLocation>
        <location evidence="1">Cytoplasm</location>
    </subcellularLocation>
</comment>
<feature type="domain" description="HTH merR-type" evidence="7">
    <location>
        <begin position="1"/>
        <end position="69"/>
    </location>
</feature>
<evidence type="ECO:0000256" key="4">
    <source>
        <dbReference type="ARBA" id="ARBA00023125"/>
    </source>
</evidence>
<dbReference type="SUPFAM" id="SSF46955">
    <property type="entry name" value="Putative DNA-binding domain"/>
    <property type="match status" value="1"/>
</dbReference>